<gene>
    <name evidence="1" type="primary">WBGene00112433</name>
</gene>
<dbReference type="GO" id="GO:0098794">
    <property type="term" value="C:postsynapse"/>
    <property type="evidence" value="ECO:0007669"/>
    <property type="project" value="GOC"/>
</dbReference>
<dbReference type="InterPro" id="IPR036734">
    <property type="entry name" value="Neur_chan_lig-bd_sf"/>
</dbReference>
<dbReference type="GO" id="GO:0098662">
    <property type="term" value="P:inorganic cation transmembrane transport"/>
    <property type="evidence" value="ECO:0000318"/>
    <property type="project" value="GO_Central"/>
</dbReference>
<dbReference type="Pfam" id="PF02931">
    <property type="entry name" value="Neur_chan_LBD"/>
    <property type="match status" value="1"/>
</dbReference>
<reference evidence="1" key="2">
    <citation type="submission" date="2022-06" db="UniProtKB">
        <authorList>
            <consortium name="EnsemblMetazoa"/>
        </authorList>
    </citation>
    <scope>IDENTIFICATION</scope>
    <source>
        <strain evidence="1">PS312</strain>
    </source>
</reference>
<accession>A0A2A6CC72</accession>
<dbReference type="GO" id="GO:0043005">
    <property type="term" value="C:neuron projection"/>
    <property type="evidence" value="ECO:0000318"/>
    <property type="project" value="GO_Central"/>
</dbReference>
<dbReference type="OrthoDB" id="5975154at2759"/>
<dbReference type="GO" id="GO:0004888">
    <property type="term" value="F:transmembrane signaling receptor activity"/>
    <property type="evidence" value="ECO:0007669"/>
    <property type="project" value="InterPro"/>
</dbReference>
<reference evidence="2" key="1">
    <citation type="journal article" date="2008" name="Nat. Genet.">
        <title>The Pristionchus pacificus genome provides a unique perspective on nematode lifestyle and parasitism.</title>
        <authorList>
            <person name="Dieterich C."/>
            <person name="Clifton S.W."/>
            <person name="Schuster L.N."/>
            <person name="Chinwalla A."/>
            <person name="Delehaunty K."/>
            <person name="Dinkelacker I."/>
            <person name="Fulton L."/>
            <person name="Fulton R."/>
            <person name="Godfrey J."/>
            <person name="Minx P."/>
            <person name="Mitreva M."/>
            <person name="Roeseler W."/>
            <person name="Tian H."/>
            <person name="Witte H."/>
            <person name="Yang S.P."/>
            <person name="Wilson R.K."/>
            <person name="Sommer R.J."/>
        </authorList>
    </citation>
    <scope>NUCLEOTIDE SEQUENCE [LARGE SCALE GENOMIC DNA]</scope>
    <source>
        <strain evidence="2">PS312</strain>
    </source>
</reference>
<name>A0A2A6CC72_PRIPA</name>
<proteinExistence type="predicted"/>
<sequence length="387" mass="45350">MLSFQSASRLIFLFLLIHPSLSIREEDDYDYVGIAENETPAAAPTEDPTHMHEDMTKLEKYLLTKTHSNNILPEKEVRMRLSPHFWMDPRIRWNPKDFDGLTHAFMHTWEVWSPSLVATNDVTPFYSNEQYARISAKRVADFYYMYKCPGMHTTVDCKIDAASYPYDTQKCQVINVDVRFAFTQRLDQEVELEYPFSQFVNRTHFGNWLLLNITYTVMAFDNRHFLRNLSDIKPNDRVIHVITVTLQREETFYSPTTLIPAFLFITISAFSYMFKNRWKTLQLVSSNLILLALFIASSYKRFPIHYSVTPRIVAFWQFEIILTTVQWVLCLILIIHDITQKRKVPKPVFNEDDDSFSSFFVRSFTLANLFLLLSILVAAILLSPSPE</sequence>
<dbReference type="SUPFAM" id="SSF63712">
    <property type="entry name" value="Nicotinic receptor ligand binding domain-like"/>
    <property type="match status" value="1"/>
</dbReference>
<dbReference type="GO" id="GO:0007268">
    <property type="term" value="P:chemical synaptic transmission"/>
    <property type="evidence" value="ECO:0000318"/>
    <property type="project" value="GO_Central"/>
</dbReference>
<evidence type="ECO:0000313" key="2">
    <source>
        <dbReference type="Proteomes" id="UP000005239"/>
    </source>
</evidence>
<accession>A0A8R1UG94</accession>
<dbReference type="InterPro" id="IPR006202">
    <property type="entry name" value="Neur_chan_lig-bd"/>
</dbReference>
<dbReference type="Proteomes" id="UP000005239">
    <property type="component" value="Unassembled WGS sequence"/>
</dbReference>
<dbReference type="GO" id="GO:0034220">
    <property type="term" value="P:monoatomic ion transmembrane transport"/>
    <property type="evidence" value="ECO:0000318"/>
    <property type="project" value="GO_Central"/>
</dbReference>
<organism evidence="1 2">
    <name type="scientific">Pristionchus pacificus</name>
    <name type="common">Parasitic nematode worm</name>
    <dbReference type="NCBI Taxonomy" id="54126"/>
    <lineage>
        <taxon>Eukaryota</taxon>
        <taxon>Metazoa</taxon>
        <taxon>Ecdysozoa</taxon>
        <taxon>Nematoda</taxon>
        <taxon>Chromadorea</taxon>
        <taxon>Rhabditida</taxon>
        <taxon>Rhabditina</taxon>
        <taxon>Diplogasteromorpha</taxon>
        <taxon>Diplogasteroidea</taxon>
        <taxon>Neodiplogasteridae</taxon>
        <taxon>Pristionchus</taxon>
    </lineage>
</organism>
<evidence type="ECO:0000313" key="1">
    <source>
        <dbReference type="EnsemblMetazoa" id="PPA22879.1"/>
    </source>
</evidence>
<dbReference type="GO" id="GO:0045202">
    <property type="term" value="C:synapse"/>
    <property type="evidence" value="ECO:0000318"/>
    <property type="project" value="GO_Central"/>
</dbReference>
<dbReference type="GO" id="GO:0022848">
    <property type="term" value="F:acetylcholine-gated monoatomic cation-selective channel activity"/>
    <property type="evidence" value="ECO:0000318"/>
    <property type="project" value="GO_Central"/>
</dbReference>
<keyword evidence="2" id="KW-1185">Reference proteome</keyword>
<protein>
    <submittedName>
        <fullName evidence="1">Transmembrane ion channel</fullName>
    </submittedName>
</protein>
<dbReference type="GO" id="GO:0042391">
    <property type="term" value="P:regulation of membrane potential"/>
    <property type="evidence" value="ECO:0000318"/>
    <property type="project" value="GO_Central"/>
</dbReference>
<dbReference type="AlphaFoldDB" id="A0A2A6CC72"/>
<dbReference type="PANTHER" id="PTHR18945">
    <property type="entry name" value="NEUROTRANSMITTER GATED ION CHANNEL"/>
    <property type="match status" value="1"/>
</dbReference>
<dbReference type="GO" id="GO:0005886">
    <property type="term" value="C:plasma membrane"/>
    <property type="evidence" value="ECO:0000318"/>
    <property type="project" value="GO_Central"/>
</dbReference>
<dbReference type="Gene3D" id="2.70.170.10">
    <property type="entry name" value="Neurotransmitter-gated ion-channel ligand-binding domain"/>
    <property type="match status" value="1"/>
</dbReference>
<dbReference type="GO" id="GO:0005892">
    <property type="term" value="C:acetylcholine-gated channel complex"/>
    <property type="evidence" value="ECO:0000318"/>
    <property type="project" value="GO_Central"/>
</dbReference>
<dbReference type="InterPro" id="IPR006201">
    <property type="entry name" value="Neur_channel"/>
</dbReference>
<dbReference type="EnsemblMetazoa" id="PPA22879.1">
    <property type="protein sequence ID" value="PPA22879.1"/>
    <property type="gene ID" value="WBGene00112433"/>
</dbReference>